<keyword evidence="2" id="KW-1185">Reference proteome</keyword>
<dbReference type="Gene3D" id="3.40.960.10">
    <property type="entry name" value="VSR Endonuclease"/>
    <property type="match status" value="1"/>
</dbReference>
<protein>
    <recommendedName>
        <fullName evidence="3">DUF559 domain-containing protein</fullName>
    </recommendedName>
</protein>
<evidence type="ECO:0008006" key="3">
    <source>
        <dbReference type="Google" id="ProtNLM"/>
    </source>
</evidence>
<gene>
    <name evidence="1" type="ORF">GCM10022197_06990</name>
</gene>
<accession>A0ABP6WUZ1</accession>
<proteinExistence type="predicted"/>
<comment type="caution">
    <text evidence="1">The sequence shown here is derived from an EMBL/GenBank/DDBJ whole genome shotgun (WGS) entry which is preliminary data.</text>
</comment>
<organism evidence="1 2">
    <name type="scientific">Microlunatus spumicola</name>
    <dbReference type="NCBI Taxonomy" id="81499"/>
    <lineage>
        <taxon>Bacteria</taxon>
        <taxon>Bacillati</taxon>
        <taxon>Actinomycetota</taxon>
        <taxon>Actinomycetes</taxon>
        <taxon>Propionibacteriales</taxon>
        <taxon>Propionibacteriaceae</taxon>
        <taxon>Microlunatus</taxon>
    </lineage>
</organism>
<sequence>MRSLGHGAGVLEPFTTAQARDAGLTPAGLRGPAVRREHHGAYVEAFIEPDLAVSIAAARLVLPADALLDGVSALQALGLDLGSPRPLRFVSAHPHQVRRPGIRVRRVRARPSAGPHPGSLGPVPALLAAAQELDLVELVAAGDWLVRWDLTTQAALVAAAAQHHGRGAVLARRASALVRDHVDSVRETRLRLCLVLAGLPEPEVNPIVSLDGRRIGRVDLLLRRWRVVIEYEGDQHRTDRRQWNTDISRHEQLAVTGATLVRVTGERMRHPRAVVALVVSALRAGGWAGPDPVFDEEWHRLFPSAR</sequence>
<evidence type="ECO:0000313" key="1">
    <source>
        <dbReference type="EMBL" id="GAA3554465.1"/>
    </source>
</evidence>
<name>A0ABP6WUZ1_9ACTN</name>
<dbReference type="EMBL" id="BAAAYR010000001">
    <property type="protein sequence ID" value="GAA3554465.1"/>
    <property type="molecule type" value="Genomic_DNA"/>
</dbReference>
<reference evidence="2" key="1">
    <citation type="journal article" date="2019" name="Int. J. Syst. Evol. Microbiol.">
        <title>The Global Catalogue of Microorganisms (GCM) 10K type strain sequencing project: providing services to taxonomists for standard genome sequencing and annotation.</title>
        <authorList>
            <consortium name="The Broad Institute Genomics Platform"/>
            <consortium name="The Broad Institute Genome Sequencing Center for Infectious Disease"/>
            <person name="Wu L."/>
            <person name="Ma J."/>
        </authorList>
    </citation>
    <scope>NUCLEOTIDE SEQUENCE [LARGE SCALE GENOMIC DNA]</scope>
    <source>
        <strain evidence="2">JCM 16540</strain>
    </source>
</reference>
<evidence type="ECO:0000313" key="2">
    <source>
        <dbReference type="Proteomes" id="UP001500767"/>
    </source>
</evidence>
<dbReference type="Proteomes" id="UP001500767">
    <property type="component" value="Unassembled WGS sequence"/>
</dbReference>